<sequence>MQYPKAKRTELNEEELKANQLETNLTYTADEIESILDRDNVERRRKIHANLLLKIKSGRVSEF</sequence>
<evidence type="ECO:0000313" key="2">
    <source>
        <dbReference type="Proteomes" id="UP001570071"/>
    </source>
</evidence>
<gene>
    <name evidence="1" type="ORF">AB6D66_25950</name>
</gene>
<protein>
    <submittedName>
        <fullName evidence="1">Uncharacterized protein</fullName>
    </submittedName>
</protein>
<proteinExistence type="predicted"/>
<dbReference type="RefSeq" id="WP_372126893.1">
    <property type="nucleotide sequence ID" value="NZ_JBFSSG010000133.1"/>
</dbReference>
<dbReference type="Proteomes" id="UP001570071">
    <property type="component" value="Unassembled WGS sequence"/>
</dbReference>
<accession>A0ABV4N5I1</accession>
<organism evidence="1 2">
    <name type="scientific">Vibrio pomeroyi</name>
    <dbReference type="NCBI Taxonomy" id="198832"/>
    <lineage>
        <taxon>Bacteria</taxon>
        <taxon>Pseudomonadati</taxon>
        <taxon>Pseudomonadota</taxon>
        <taxon>Gammaproteobacteria</taxon>
        <taxon>Vibrionales</taxon>
        <taxon>Vibrionaceae</taxon>
        <taxon>Vibrio</taxon>
    </lineage>
</organism>
<evidence type="ECO:0000313" key="1">
    <source>
        <dbReference type="EMBL" id="MEZ8724513.1"/>
    </source>
</evidence>
<comment type="caution">
    <text evidence="1">The sequence shown here is derived from an EMBL/GenBank/DDBJ whole genome shotgun (WGS) entry which is preliminary data.</text>
</comment>
<name>A0ABV4N5I1_9VIBR</name>
<reference evidence="1 2" key="1">
    <citation type="journal article" date="2024" name="ISME J.">
        <title>Tailless and filamentous prophages are predominant in marine Vibrio.</title>
        <authorList>
            <person name="Steensen K."/>
            <person name="Seneca J."/>
            <person name="Bartlau N."/>
            <person name="Yu X.A."/>
            <person name="Hussain F.A."/>
            <person name="Polz M.F."/>
        </authorList>
    </citation>
    <scope>NUCLEOTIDE SEQUENCE [LARGE SCALE GENOMIC DNA]</scope>
    <source>
        <strain evidence="1 2">10N.239.312.F12</strain>
    </source>
</reference>
<keyword evidence="2" id="KW-1185">Reference proteome</keyword>
<dbReference type="EMBL" id="JBFSSG010000133">
    <property type="protein sequence ID" value="MEZ8724513.1"/>
    <property type="molecule type" value="Genomic_DNA"/>
</dbReference>